<feature type="transmembrane region" description="Helical" evidence="1">
    <location>
        <begin position="21"/>
        <end position="43"/>
    </location>
</feature>
<evidence type="ECO:0000256" key="1">
    <source>
        <dbReference type="SAM" id="Phobius"/>
    </source>
</evidence>
<reference evidence="3" key="1">
    <citation type="submission" date="2005-09" db="EMBL/GenBank/DDBJ databases">
        <authorList>
            <person name="Mural R.J."/>
            <person name="Li P.W."/>
            <person name="Adams M.D."/>
            <person name="Amanatides P.G."/>
            <person name="Baden-Tillson H."/>
            <person name="Barnstead M."/>
            <person name="Chin S.H."/>
            <person name="Dew I."/>
            <person name="Evans C.A."/>
            <person name="Ferriera S."/>
            <person name="Flanigan M."/>
            <person name="Fosler C."/>
            <person name="Glodek A."/>
            <person name="Gu Z."/>
            <person name="Holt R.A."/>
            <person name="Jennings D."/>
            <person name="Kraft C.L."/>
            <person name="Lu F."/>
            <person name="Nguyen T."/>
            <person name="Nusskern D.R."/>
            <person name="Pfannkoch C.M."/>
            <person name="Sitter C."/>
            <person name="Sutton G.G."/>
            <person name="Venter J.C."/>
            <person name="Wang Z."/>
            <person name="Woodage T."/>
            <person name="Zheng X.H."/>
            <person name="Zhong F."/>
        </authorList>
    </citation>
    <scope>NUCLEOTIDE SEQUENCE [LARGE SCALE GENOMIC DNA]</scope>
    <source>
        <strain>BN</strain>
        <strain evidence="3">Sprague-Dawley</strain>
    </source>
</reference>
<keyword evidence="1" id="KW-0812">Transmembrane</keyword>
<organism evidence="2 3">
    <name type="scientific">Rattus norvegicus</name>
    <name type="common">Rat</name>
    <dbReference type="NCBI Taxonomy" id="10116"/>
    <lineage>
        <taxon>Eukaryota</taxon>
        <taxon>Metazoa</taxon>
        <taxon>Chordata</taxon>
        <taxon>Craniata</taxon>
        <taxon>Vertebrata</taxon>
        <taxon>Euteleostomi</taxon>
        <taxon>Mammalia</taxon>
        <taxon>Eutheria</taxon>
        <taxon>Euarchontoglires</taxon>
        <taxon>Glires</taxon>
        <taxon>Rodentia</taxon>
        <taxon>Myomorpha</taxon>
        <taxon>Muroidea</taxon>
        <taxon>Muridae</taxon>
        <taxon>Murinae</taxon>
        <taxon>Rattus</taxon>
    </lineage>
</organism>
<evidence type="ECO:0000313" key="2">
    <source>
        <dbReference type="EMBL" id="EDM02780.1"/>
    </source>
</evidence>
<proteinExistence type="predicted"/>
<accession>A6H9S5</accession>
<dbReference type="Proteomes" id="UP000234681">
    <property type="component" value="Chromosome 6"/>
</dbReference>
<sequence>MSVKCNLGRFINHLIKMDLDYYSVKFTAVNIVFVECINILWSGNVGFYLTHLNKMFLTRCFDLCSILILFQLGKHQTSLTIKKIVIDHISMACIQSLMVLVKY</sequence>
<name>A6H9S5_RAT</name>
<evidence type="ECO:0000313" key="3">
    <source>
        <dbReference type="Proteomes" id="UP000234681"/>
    </source>
</evidence>
<gene>
    <name evidence="2" type="ORF">rCG_61762</name>
</gene>
<keyword evidence="1" id="KW-1133">Transmembrane helix</keyword>
<protein>
    <submittedName>
        <fullName evidence="2">RCG61762, isoform CRA_i</fullName>
    </submittedName>
</protein>
<dbReference type="EMBL" id="CH473947">
    <property type="protein sequence ID" value="EDM02780.1"/>
    <property type="molecule type" value="Genomic_DNA"/>
</dbReference>
<keyword evidence="1" id="KW-0472">Membrane</keyword>
<dbReference type="AlphaFoldDB" id="A6H9S5"/>